<reference evidence="1" key="1">
    <citation type="submission" date="2023-03" db="EMBL/GenBank/DDBJ databases">
        <title>Massive genome expansion in bonnet fungi (Mycena s.s.) driven by repeated elements and novel gene families across ecological guilds.</title>
        <authorList>
            <consortium name="Lawrence Berkeley National Laboratory"/>
            <person name="Harder C.B."/>
            <person name="Miyauchi S."/>
            <person name="Viragh M."/>
            <person name="Kuo A."/>
            <person name="Thoen E."/>
            <person name="Andreopoulos B."/>
            <person name="Lu D."/>
            <person name="Skrede I."/>
            <person name="Drula E."/>
            <person name="Henrissat B."/>
            <person name="Morin E."/>
            <person name="Kohler A."/>
            <person name="Barry K."/>
            <person name="LaButti K."/>
            <person name="Morin E."/>
            <person name="Salamov A."/>
            <person name="Lipzen A."/>
            <person name="Mereny Z."/>
            <person name="Hegedus B."/>
            <person name="Baldrian P."/>
            <person name="Stursova M."/>
            <person name="Weitz H."/>
            <person name="Taylor A."/>
            <person name="Grigoriev I.V."/>
            <person name="Nagy L.G."/>
            <person name="Martin F."/>
            <person name="Kauserud H."/>
        </authorList>
    </citation>
    <scope>NUCLEOTIDE SEQUENCE</scope>
    <source>
        <strain evidence="1">CBHHK200</strain>
    </source>
</reference>
<accession>A0AAD6TFH5</accession>
<dbReference type="EMBL" id="JARJCM010000011">
    <property type="protein sequence ID" value="KAJ7042957.1"/>
    <property type="molecule type" value="Genomic_DNA"/>
</dbReference>
<proteinExistence type="predicted"/>
<gene>
    <name evidence="1" type="ORF">C8F04DRAFT_1075414</name>
</gene>
<comment type="caution">
    <text evidence="1">The sequence shown here is derived from an EMBL/GenBank/DDBJ whole genome shotgun (WGS) entry which is preliminary data.</text>
</comment>
<dbReference type="AlphaFoldDB" id="A0AAD6TFH5"/>
<dbReference type="Proteomes" id="UP001218188">
    <property type="component" value="Unassembled WGS sequence"/>
</dbReference>
<organism evidence="1 2">
    <name type="scientific">Mycena alexandri</name>
    <dbReference type="NCBI Taxonomy" id="1745969"/>
    <lineage>
        <taxon>Eukaryota</taxon>
        <taxon>Fungi</taxon>
        <taxon>Dikarya</taxon>
        <taxon>Basidiomycota</taxon>
        <taxon>Agaricomycotina</taxon>
        <taxon>Agaricomycetes</taxon>
        <taxon>Agaricomycetidae</taxon>
        <taxon>Agaricales</taxon>
        <taxon>Marasmiineae</taxon>
        <taxon>Mycenaceae</taxon>
        <taxon>Mycena</taxon>
    </lineage>
</organism>
<evidence type="ECO:0000313" key="2">
    <source>
        <dbReference type="Proteomes" id="UP001218188"/>
    </source>
</evidence>
<sequence>MASRPPTMKEYGAIDYISGYNEDFGRFYFLKKSTPAGEQLIVIQAEPVVGRSVVQSHTEIPCVSESDQRGFNFGLELIHTLLPTIEFGATNWGYLVGSNNNYRIVPKTRQLSPVSEVPWCRLVDERDITITRFLWAEDREGIWNGMEVDIFMAVDTSVYLGNMMAGYRLLIERNLEHLAYPVVGHVVRSGTAEICGLMTEPSYGRMVEDKDKSAVYKAISQIERAGLLLTGLYTSNIMITDDGKVHFLANSVCALMRQAVDPTVRAEEIEEYHWTRLEILFKELEQGRNPFEPPRNQRTFTTHLPYFPSPAHGPIRPVMKVWAVILAHLSDSDQYGVKGVDESSRTRAVVRHGPPRAEKKPHLDSFEVLFFDEPISPRSLRAPRARLVVRPPAPYQKPDKLLQELIRAQSWQRGKQLSQ</sequence>
<evidence type="ECO:0000313" key="1">
    <source>
        <dbReference type="EMBL" id="KAJ7042957.1"/>
    </source>
</evidence>
<name>A0AAD6TFH5_9AGAR</name>
<protein>
    <submittedName>
        <fullName evidence="1">Uncharacterized protein</fullName>
    </submittedName>
</protein>
<keyword evidence="2" id="KW-1185">Reference proteome</keyword>